<feature type="domain" description="Pseudouridine synthase I TruA alpha/beta" evidence="8">
    <location>
        <begin position="144"/>
        <end position="246"/>
    </location>
</feature>
<sequence length="247" mass="27615">MKRLKAKIAYDGSGFAGYQVQPESRTVQAELMKVLKNIHKGETIQVVASGRTDSKVHATGQVIHFDTPLSIPMSGWLKALNVLLPEDIRVFEIEEADPAFHARYHTARKTYRYKWDRSSIISPFTRNYMVHVKQKPNIEAMRKAAEAVLGTHDFSSFCAANTAVVDKVRTVRRLEFEEHGEELHMVIEGTGFLYNMVRIIAGTMMEIGTGRRKASEMAGIIAGADRSLAGKTAAAHGLYLENVEYES</sequence>
<gene>
    <name evidence="4 9" type="primary">truA</name>
    <name evidence="9" type="ORF">BN1080_03426</name>
</gene>
<dbReference type="SUPFAM" id="SSF55120">
    <property type="entry name" value="Pseudouridine synthase"/>
    <property type="match status" value="1"/>
</dbReference>
<feature type="domain" description="Pseudouridine synthase I TruA alpha/beta" evidence="8">
    <location>
        <begin position="8"/>
        <end position="104"/>
    </location>
</feature>
<dbReference type="Gene3D" id="3.30.70.580">
    <property type="entry name" value="Pseudouridine synthase I, catalytic domain, N-terminal subdomain"/>
    <property type="match status" value="1"/>
</dbReference>
<evidence type="ECO:0000256" key="3">
    <source>
        <dbReference type="ARBA" id="ARBA00023235"/>
    </source>
</evidence>
<evidence type="ECO:0000256" key="5">
    <source>
        <dbReference type="PIRSR" id="PIRSR001430-1"/>
    </source>
</evidence>
<dbReference type="EC" id="5.4.99.12" evidence="4"/>
<evidence type="ECO:0000256" key="2">
    <source>
        <dbReference type="ARBA" id="ARBA00022694"/>
    </source>
</evidence>
<evidence type="ECO:0000313" key="10">
    <source>
        <dbReference type="Proteomes" id="UP000043699"/>
    </source>
</evidence>
<evidence type="ECO:0000256" key="7">
    <source>
        <dbReference type="RuleBase" id="RU003792"/>
    </source>
</evidence>
<dbReference type="GO" id="GO:0160147">
    <property type="term" value="F:tRNA pseudouridine(38-40) synthase activity"/>
    <property type="evidence" value="ECO:0007669"/>
    <property type="project" value="UniProtKB-EC"/>
</dbReference>
<organism evidence="9 10">
    <name type="scientific">Planococcus massiliensis</name>
    <dbReference type="NCBI Taxonomy" id="1499687"/>
    <lineage>
        <taxon>Bacteria</taxon>
        <taxon>Bacillati</taxon>
        <taxon>Bacillota</taxon>
        <taxon>Bacilli</taxon>
        <taxon>Bacillales</taxon>
        <taxon>Caryophanaceae</taxon>
        <taxon>Planococcus</taxon>
    </lineage>
</organism>
<dbReference type="Pfam" id="PF01416">
    <property type="entry name" value="PseudoU_synth_1"/>
    <property type="match status" value="2"/>
</dbReference>
<dbReference type="FunFam" id="3.30.70.580:FF:000001">
    <property type="entry name" value="tRNA pseudouridine synthase A"/>
    <property type="match status" value="1"/>
</dbReference>
<dbReference type="PIRSF" id="PIRSF001430">
    <property type="entry name" value="tRNA_psdUrid_synth"/>
    <property type="match status" value="1"/>
</dbReference>
<comment type="subunit">
    <text evidence="4">Homodimer.</text>
</comment>
<dbReference type="CDD" id="cd02570">
    <property type="entry name" value="PseudoU_synth_EcTruA"/>
    <property type="match status" value="1"/>
</dbReference>
<dbReference type="PANTHER" id="PTHR11142">
    <property type="entry name" value="PSEUDOURIDYLATE SYNTHASE"/>
    <property type="match status" value="1"/>
</dbReference>
<dbReference type="STRING" id="1499687.BN1080_03426"/>
<dbReference type="AlphaFoldDB" id="A0A098ERG4"/>
<keyword evidence="2 4" id="KW-0819">tRNA processing</keyword>
<evidence type="ECO:0000313" key="9">
    <source>
        <dbReference type="EMBL" id="CEG24392.1"/>
    </source>
</evidence>
<evidence type="ECO:0000256" key="4">
    <source>
        <dbReference type="HAMAP-Rule" id="MF_00171"/>
    </source>
</evidence>
<dbReference type="NCBIfam" id="TIGR00071">
    <property type="entry name" value="hisT_truA"/>
    <property type="match status" value="1"/>
</dbReference>
<evidence type="ECO:0000259" key="8">
    <source>
        <dbReference type="Pfam" id="PF01416"/>
    </source>
</evidence>
<dbReference type="GO" id="GO:0003723">
    <property type="term" value="F:RNA binding"/>
    <property type="evidence" value="ECO:0007669"/>
    <property type="project" value="InterPro"/>
</dbReference>
<dbReference type="RefSeq" id="WP_052654055.1">
    <property type="nucleotide sequence ID" value="NZ_CCXS01000001.1"/>
</dbReference>
<name>A0A098ERG4_9BACL</name>
<dbReference type="PANTHER" id="PTHR11142:SF0">
    <property type="entry name" value="TRNA PSEUDOURIDINE SYNTHASE-LIKE 1"/>
    <property type="match status" value="1"/>
</dbReference>
<protein>
    <recommendedName>
        <fullName evidence="4">tRNA pseudouridine synthase A</fullName>
        <ecNumber evidence="4">5.4.99.12</ecNumber>
    </recommendedName>
    <alternativeName>
        <fullName evidence="4">tRNA pseudouridine(38-40) synthase</fullName>
    </alternativeName>
    <alternativeName>
        <fullName evidence="4">tRNA pseudouridylate synthase I</fullName>
    </alternativeName>
    <alternativeName>
        <fullName evidence="4">tRNA-uridine isomerase I</fullName>
    </alternativeName>
</protein>
<dbReference type="EMBL" id="CCXS01000001">
    <property type="protein sequence ID" value="CEG24392.1"/>
    <property type="molecule type" value="Genomic_DNA"/>
</dbReference>
<comment type="function">
    <text evidence="4">Formation of pseudouridine at positions 38, 39 and 40 in the anticodon stem and loop of transfer RNAs.</text>
</comment>
<accession>A0A098ERG4</accession>
<proteinExistence type="inferred from homology"/>
<dbReference type="InterPro" id="IPR020095">
    <property type="entry name" value="PsdUridine_synth_TruA_C"/>
</dbReference>
<dbReference type="OrthoDB" id="9811823at2"/>
<reference evidence="9 10" key="1">
    <citation type="submission" date="2014-09" db="EMBL/GenBank/DDBJ databases">
        <authorList>
            <person name="Urmite Genomes Urmite Genomes"/>
        </authorList>
    </citation>
    <scope>NUCLEOTIDE SEQUENCE [LARGE SCALE GENOMIC DNA]</scope>
    <source>
        <strain evidence="9 10">ES2</strain>
    </source>
</reference>
<dbReference type="Proteomes" id="UP000043699">
    <property type="component" value="Unassembled WGS sequence"/>
</dbReference>
<dbReference type="HAMAP" id="MF_00171">
    <property type="entry name" value="TruA"/>
    <property type="match status" value="1"/>
</dbReference>
<keyword evidence="3 4" id="KW-0413">Isomerase</keyword>
<dbReference type="InterPro" id="IPR001406">
    <property type="entry name" value="PsdUridine_synth_TruA"/>
</dbReference>
<evidence type="ECO:0000256" key="1">
    <source>
        <dbReference type="ARBA" id="ARBA00009375"/>
    </source>
</evidence>
<comment type="catalytic activity">
    <reaction evidence="4 7">
        <text>uridine(38/39/40) in tRNA = pseudouridine(38/39/40) in tRNA</text>
        <dbReference type="Rhea" id="RHEA:22376"/>
        <dbReference type="Rhea" id="RHEA-COMP:10085"/>
        <dbReference type="Rhea" id="RHEA-COMP:10087"/>
        <dbReference type="ChEBI" id="CHEBI:65314"/>
        <dbReference type="ChEBI" id="CHEBI:65315"/>
        <dbReference type="EC" id="5.4.99.12"/>
    </reaction>
</comment>
<comment type="similarity">
    <text evidence="1 4 7">Belongs to the tRNA pseudouridine synthase TruA family.</text>
</comment>
<dbReference type="InterPro" id="IPR020097">
    <property type="entry name" value="PsdUridine_synth_TruA_a/b_dom"/>
</dbReference>
<dbReference type="InterPro" id="IPR020094">
    <property type="entry name" value="TruA/RsuA/RluB/E/F_N"/>
</dbReference>
<evidence type="ECO:0000256" key="6">
    <source>
        <dbReference type="PIRSR" id="PIRSR001430-2"/>
    </source>
</evidence>
<keyword evidence="10" id="KW-1185">Reference proteome</keyword>
<dbReference type="GO" id="GO:0031119">
    <property type="term" value="P:tRNA pseudouridine synthesis"/>
    <property type="evidence" value="ECO:0007669"/>
    <property type="project" value="UniProtKB-UniRule"/>
</dbReference>
<comment type="caution">
    <text evidence="4">Lacks conserved residue(s) required for the propagation of feature annotation.</text>
</comment>
<dbReference type="Gene3D" id="3.30.70.660">
    <property type="entry name" value="Pseudouridine synthase I, catalytic domain, C-terminal subdomain"/>
    <property type="match status" value="1"/>
</dbReference>
<dbReference type="InterPro" id="IPR020103">
    <property type="entry name" value="PsdUridine_synth_cat_dom_sf"/>
</dbReference>
<feature type="active site" description="Nucleophile" evidence="4 5">
    <location>
        <position position="53"/>
    </location>
</feature>
<feature type="binding site" evidence="4 6">
    <location>
        <position position="111"/>
    </location>
    <ligand>
        <name>substrate</name>
    </ligand>
</feature>